<comment type="similarity">
    <text evidence="1">Belongs to the eukaryotic ribosomal protein eL6 family.</text>
</comment>
<dbReference type="InterPro" id="IPR041997">
    <property type="entry name" value="Ribosomal_eL6_KOW"/>
</dbReference>
<dbReference type="Proteomes" id="UP000218231">
    <property type="component" value="Unassembled WGS sequence"/>
</dbReference>
<evidence type="ECO:0000313" key="9">
    <source>
        <dbReference type="Proteomes" id="UP000218231"/>
    </source>
</evidence>
<accession>A0A2A2JLG4</accession>
<dbReference type="STRING" id="2018661.A0A2A2JLG4"/>
<evidence type="ECO:0000256" key="7">
    <source>
        <dbReference type="SAM" id="MobiDB-lite"/>
    </source>
</evidence>
<dbReference type="PANTHER" id="PTHR10715:SF0">
    <property type="entry name" value="LARGE RIBOSOMAL SUBUNIT PROTEIN EL6"/>
    <property type="match status" value="1"/>
</dbReference>
<protein>
    <recommendedName>
        <fullName evidence="4">Large ribosomal subunit protein eL6</fullName>
    </recommendedName>
    <alternativeName>
        <fullName evidence="5">60S ribosomal protein L6</fullName>
    </alternativeName>
</protein>
<keyword evidence="3" id="KW-0687">Ribonucleoprotein</keyword>
<dbReference type="GO" id="GO:0003735">
    <property type="term" value="F:structural constituent of ribosome"/>
    <property type="evidence" value="ECO:0007669"/>
    <property type="project" value="InterPro"/>
</dbReference>
<dbReference type="InterPro" id="IPR008991">
    <property type="entry name" value="Translation_prot_SH3-like_sf"/>
</dbReference>
<dbReference type="AlphaFoldDB" id="A0A2A2JLG4"/>
<dbReference type="EMBL" id="LIAE01010370">
    <property type="protein sequence ID" value="PAV62402.1"/>
    <property type="molecule type" value="Genomic_DNA"/>
</dbReference>
<dbReference type="CDD" id="cd13156">
    <property type="entry name" value="KOW_RPL6"/>
    <property type="match status" value="1"/>
</dbReference>
<dbReference type="SUPFAM" id="SSF50104">
    <property type="entry name" value="Translation proteins SH3-like domain"/>
    <property type="match status" value="1"/>
</dbReference>
<evidence type="ECO:0000256" key="4">
    <source>
        <dbReference type="ARBA" id="ARBA00035233"/>
    </source>
</evidence>
<dbReference type="GO" id="GO:0003723">
    <property type="term" value="F:RNA binding"/>
    <property type="evidence" value="ECO:0007669"/>
    <property type="project" value="TreeGrafter"/>
</dbReference>
<organism evidence="8 9">
    <name type="scientific">Diploscapter pachys</name>
    <dbReference type="NCBI Taxonomy" id="2018661"/>
    <lineage>
        <taxon>Eukaryota</taxon>
        <taxon>Metazoa</taxon>
        <taxon>Ecdysozoa</taxon>
        <taxon>Nematoda</taxon>
        <taxon>Chromadorea</taxon>
        <taxon>Rhabditida</taxon>
        <taxon>Rhabditina</taxon>
        <taxon>Rhabditomorpha</taxon>
        <taxon>Rhabditoidea</taxon>
        <taxon>Rhabditidae</taxon>
        <taxon>Diploscapter</taxon>
    </lineage>
</organism>
<gene>
    <name evidence="8" type="ORF">WR25_00561</name>
</gene>
<dbReference type="GO" id="GO:0000027">
    <property type="term" value="P:ribosomal large subunit assembly"/>
    <property type="evidence" value="ECO:0007669"/>
    <property type="project" value="TreeGrafter"/>
</dbReference>
<proteinExistence type="inferred from homology"/>
<dbReference type="OrthoDB" id="2436667at2759"/>
<comment type="caution">
    <text evidence="8">The sequence shown here is derived from an EMBL/GenBank/DDBJ whole genome shotgun (WGS) entry which is preliminary data.</text>
</comment>
<evidence type="ECO:0000256" key="1">
    <source>
        <dbReference type="ARBA" id="ARBA00010592"/>
    </source>
</evidence>
<name>A0A2A2JLG4_9BILA</name>
<dbReference type="GO" id="GO:0002181">
    <property type="term" value="P:cytoplasmic translation"/>
    <property type="evidence" value="ECO:0007669"/>
    <property type="project" value="TreeGrafter"/>
</dbReference>
<evidence type="ECO:0000256" key="2">
    <source>
        <dbReference type="ARBA" id="ARBA00022980"/>
    </source>
</evidence>
<keyword evidence="2" id="KW-0689">Ribosomal protein</keyword>
<dbReference type="FunFam" id="2.30.30.30:FF:000014">
    <property type="entry name" value="60S ribosomal protein L6"/>
    <property type="match status" value="1"/>
</dbReference>
<evidence type="ECO:0000313" key="8">
    <source>
        <dbReference type="EMBL" id="PAV62402.1"/>
    </source>
</evidence>
<feature type="region of interest" description="Disordered" evidence="7">
    <location>
        <begin position="30"/>
        <end position="54"/>
    </location>
</feature>
<comment type="subunit">
    <text evidence="6">Component of the large ribosomal subunit. May bind IPO9 with low affinity.</text>
</comment>
<dbReference type="InterPro" id="IPR000915">
    <property type="entry name" value="60S_ribosomal_eL6"/>
</dbReference>
<dbReference type="InterPro" id="IPR014722">
    <property type="entry name" value="Rib_uL2_dom2"/>
</dbReference>
<dbReference type="Pfam" id="PF01159">
    <property type="entry name" value="Ribosomal_L6e"/>
    <property type="match status" value="1"/>
</dbReference>
<dbReference type="PANTHER" id="PTHR10715">
    <property type="entry name" value="60S RIBOSOMAL PROTEIN L6"/>
    <property type="match status" value="1"/>
</dbReference>
<keyword evidence="9" id="KW-1185">Reference proteome</keyword>
<evidence type="ECO:0000256" key="6">
    <source>
        <dbReference type="ARBA" id="ARBA00046388"/>
    </source>
</evidence>
<sequence>MVHYKRVVSRSFDLAPGILRFSAARFRTQKGKKAAAPAKAKGAKDGKKAPKKVNQKWPTLQASAAKFKRGSPKRVPLRKSLVPGTILIVLAGRHKGKRVIFLKQLQKSGLLLCTGPHSLNSFPLRRIAQAFVIATSTRVDVSGVKIPDHINDDYFKRKNVVAKKGEDIFASGKTEYKVNDQRKTDQKAVDASILAAIKKHSDAKQLQGYLASRFGIRKGQLPHQIKF</sequence>
<evidence type="ECO:0000256" key="5">
    <source>
        <dbReference type="ARBA" id="ARBA00035351"/>
    </source>
</evidence>
<dbReference type="GO" id="GO:0022625">
    <property type="term" value="C:cytosolic large ribosomal subunit"/>
    <property type="evidence" value="ECO:0007669"/>
    <property type="project" value="TreeGrafter"/>
</dbReference>
<evidence type="ECO:0000256" key="3">
    <source>
        <dbReference type="ARBA" id="ARBA00023274"/>
    </source>
</evidence>
<dbReference type="Gene3D" id="2.30.30.30">
    <property type="match status" value="1"/>
</dbReference>
<reference evidence="8 9" key="1">
    <citation type="journal article" date="2017" name="Curr. Biol.">
        <title>Genome architecture and evolution of a unichromosomal asexual nematode.</title>
        <authorList>
            <person name="Fradin H."/>
            <person name="Zegar C."/>
            <person name="Gutwein M."/>
            <person name="Lucas J."/>
            <person name="Kovtun M."/>
            <person name="Corcoran D."/>
            <person name="Baugh L.R."/>
            <person name="Kiontke K."/>
            <person name="Gunsalus K."/>
            <person name="Fitch D.H."/>
            <person name="Piano F."/>
        </authorList>
    </citation>
    <scope>NUCLEOTIDE SEQUENCE [LARGE SCALE GENOMIC DNA]</scope>
    <source>
        <strain evidence="8">PF1309</strain>
    </source>
</reference>